<dbReference type="Pfam" id="PF26056">
    <property type="entry name" value="DUF8017"/>
    <property type="match status" value="1"/>
</dbReference>
<feature type="region of interest" description="Disordered" evidence="1">
    <location>
        <begin position="1"/>
        <end position="32"/>
    </location>
</feature>
<evidence type="ECO:0000313" key="5">
    <source>
        <dbReference type="Proteomes" id="UP000183263"/>
    </source>
</evidence>
<keyword evidence="2" id="KW-0812">Transmembrane</keyword>
<accession>A0A1G8RX55</accession>
<name>A0A1G8RX55_9NOCA</name>
<organism evidence="4 5">
    <name type="scientific">Rhodococcus triatomae</name>
    <dbReference type="NCBI Taxonomy" id="300028"/>
    <lineage>
        <taxon>Bacteria</taxon>
        <taxon>Bacillati</taxon>
        <taxon>Actinomycetota</taxon>
        <taxon>Actinomycetes</taxon>
        <taxon>Mycobacteriales</taxon>
        <taxon>Nocardiaceae</taxon>
        <taxon>Rhodococcus</taxon>
    </lineage>
</organism>
<reference evidence="4 5" key="1">
    <citation type="submission" date="2016-10" db="EMBL/GenBank/DDBJ databases">
        <authorList>
            <person name="de Groot N.N."/>
        </authorList>
    </citation>
    <scope>NUCLEOTIDE SEQUENCE [LARGE SCALE GENOMIC DNA]</scope>
    <source>
        <strain evidence="4 5">DSM 44892</strain>
    </source>
</reference>
<protein>
    <recommendedName>
        <fullName evidence="3">DUF8017 domain-containing protein</fullName>
    </recommendedName>
</protein>
<gene>
    <name evidence="4" type="ORF">SAMN05444695_11925</name>
</gene>
<keyword evidence="5" id="KW-1185">Reference proteome</keyword>
<feature type="domain" description="DUF8017" evidence="3">
    <location>
        <begin position="143"/>
        <end position="310"/>
    </location>
</feature>
<keyword evidence="2" id="KW-1133">Transmembrane helix</keyword>
<keyword evidence="2" id="KW-0472">Membrane</keyword>
<evidence type="ECO:0000313" key="4">
    <source>
        <dbReference type="EMBL" id="SDJ21492.1"/>
    </source>
</evidence>
<proteinExistence type="predicted"/>
<dbReference type="EMBL" id="FNDN01000019">
    <property type="protein sequence ID" value="SDJ21492.1"/>
    <property type="molecule type" value="Genomic_DNA"/>
</dbReference>
<dbReference type="Proteomes" id="UP000183263">
    <property type="component" value="Unassembled WGS sequence"/>
</dbReference>
<feature type="transmembrane region" description="Helical" evidence="2">
    <location>
        <begin position="55"/>
        <end position="76"/>
    </location>
</feature>
<dbReference type="InterPro" id="IPR058330">
    <property type="entry name" value="DUF8017"/>
</dbReference>
<evidence type="ECO:0000256" key="2">
    <source>
        <dbReference type="SAM" id="Phobius"/>
    </source>
</evidence>
<dbReference type="AlphaFoldDB" id="A0A1G8RX55"/>
<feature type="compositionally biased region" description="Basic and acidic residues" evidence="1">
    <location>
        <begin position="1"/>
        <end position="16"/>
    </location>
</feature>
<evidence type="ECO:0000259" key="3">
    <source>
        <dbReference type="Pfam" id="PF26056"/>
    </source>
</evidence>
<evidence type="ECO:0000256" key="1">
    <source>
        <dbReference type="SAM" id="MobiDB-lite"/>
    </source>
</evidence>
<sequence length="311" mass="33092">MDMATEGKDEVERTATEPEVEQPEGENGNDPYADMTMRKAVLGIIGGLSKIALKLILILALAGGAIYGVLYGVGYLGAKAIESAAPGESDDETDDVQAFRDALESELSPSQRFRPTAPLPEGMETVDWPPAKIVVPAGSPQPIATRQGWTYTIPAEWTNVHDGFIGWSTESYGAVAYGSAGSLKSTTCNHTDIAFSGSAGRNGESLEDAARAEIRIAEHAYTKAGHPQPVVTYSDLQTFEIDGHPAVRTSAHVTNITDDECDISAANFEIVAVPGFSDAEVAVFIVHTKEIPGEKLDARISDEVLSTIRPS</sequence>